<keyword evidence="5" id="KW-1185">Reference proteome</keyword>
<keyword evidence="3" id="KW-0812">Transmembrane</keyword>
<evidence type="ECO:0000256" key="3">
    <source>
        <dbReference type="SAM" id="Phobius"/>
    </source>
</evidence>
<feature type="transmembrane region" description="Helical" evidence="3">
    <location>
        <begin position="138"/>
        <end position="155"/>
    </location>
</feature>
<name>A0A223D1E6_9BACL</name>
<evidence type="ECO:0000313" key="5">
    <source>
        <dbReference type="Proteomes" id="UP000214688"/>
    </source>
</evidence>
<dbReference type="PANTHER" id="PTHR37612">
    <property type="entry name" value="FIBROIN HEAVY CHAIN FIB-H LIKE PROTEIN"/>
    <property type="match status" value="1"/>
</dbReference>
<feature type="compositionally biased region" description="Gly residues" evidence="2">
    <location>
        <begin position="391"/>
        <end position="447"/>
    </location>
</feature>
<dbReference type="KEGG" id="tab:CIG75_11095"/>
<feature type="transmembrane region" description="Helical" evidence="3">
    <location>
        <begin position="54"/>
        <end position="73"/>
    </location>
</feature>
<feature type="coiled-coil region" evidence="1">
    <location>
        <begin position="159"/>
        <end position="298"/>
    </location>
</feature>
<sequence>MIPRELITGLNPVRRRLWIRQTINYTGLGVLGGLGAACLLLLIARFVPMLSNELWAGGLVVCGALIGVVWSWATPPSYQQAAQEVDRYGLQDRVSTALSFAEDDSKIAALQRQEAVGMLLQLRAEVPQIVKLSVPRRAAGILLVLALMMSALTIWDNPLNLVAKERQQVQKDAEKVAEEAKKALEAAKKTAALSEKDQAKLDAAKEKLLEELKEAKTKEDVERALAKAQLKVKALEDELAQREKDLAKAGASLAQSEAAKKLGEALQKKDSQAVQKALEQMKEQLSALSEEQRKSLAEALANAGGQASNQELQQAFQMAAQAMQQGDLQQMQNMLGSLENMLNGSSGTQTAGLQQLGTALAAANGTPSGVYASAGGTGQPGDSPGSSANGGQNGSTTGSGSGSQNEGGLGNGNGNGSGSGSGNGNGNGNGSGGNGSGIGGSGAGNGAGSREWVMVPAGEFGVGEQGSDGSGPLGQGSGEMISGSGQVTPGVVRPYKEVYREYADYARESVDRSSLPLNEQELVRDYFSEIAP</sequence>
<organism evidence="4 5">
    <name type="scientific">Tumebacillus algifaecis</name>
    <dbReference type="NCBI Taxonomy" id="1214604"/>
    <lineage>
        <taxon>Bacteria</taxon>
        <taxon>Bacillati</taxon>
        <taxon>Bacillota</taxon>
        <taxon>Bacilli</taxon>
        <taxon>Bacillales</taxon>
        <taxon>Alicyclobacillaceae</taxon>
        <taxon>Tumebacillus</taxon>
    </lineage>
</organism>
<dbReference type="OrthoDB" id="2380672at2"/>
<evidence type="ECO:0000313" key="4">
    <source>
        <dbReference type="EMBL" id="ASS75468.1"/>
    </source>
</evidence>
<gene>
    <name evidence="4" type="ORF">CIG75_11095</name>
</gene>
<dbReference type="AlphaFoldDB" id="A0A223D1E6"/>
<proteinExistence type="predicted"/>
<protein>
    <submittedName>
        <fullName evidence="4">Uncharacterized protein</fullName>
    </submittedName>
</protein>
<feature type="region of interest" description="Disordered" evidence="2">
    <location>
        <begin position="371"/>
        <end position="489"/>
    </location>
</feature>
<feature type="compositionally biased region" description="Gly residues" evidence="2">
    <location>
        <begin position="460"/>
        <end position="477"/>
    </location>
</feature>
<reference evidence="4 5" key="1">
    <citation type="journal article" date="2015" name="Int. J. Syst. Evol. Microbiol.">
        <title>Tumebacillus algifaecis sp. nov., isolated from decomposing algal scum.</title>
        <authorList>
            <person name="Wu Y.F."/>
            <person name="Zhang B."/>
            <person name="Xing P."/>
            <person name="Wu Q.L."/>
            <person name="Liu S.J."/>
        </authorList>
    </citation>
    <scope>NUCLEOTIDE SEQUENCE [LARGE SCALE GENOMIC DNA]</scope>
    <source>
        <strain evidence="4 5">THMBR28</strain>
    </source>
</reference>
<keyword evidence="3" id="KW-0472">Membrane</keyword>
<keyword evidence="3" id="KW-1133">Transmembrane helix</keyword>
<accession>A0A223D1E6</accession>
<dbReference type="Proteomes" id="UP000214688">
    <property type="component" value="Chromosome"/>
</dbReference>
<dbReference type="PANTHER" id="PTHR37612:SF20">
    <property type="entry name" value="PER-HEXAMER REPEAT PROTEIN 5-RELATED"/>
    <property type="match status" value="1"/>
</dbReference>
<dbReference type="InterPro" id="IPR052258">
    <property type="entry name" value="Diverse_Func_Domain-Protein"/>
</dbReference>
<evidence type="ECO:0000256" key="1">
    <source>
        <dbReference type="SAM" id="Coils"/>
    </source>
</evidence>
<keyword evidence="1" id="KW-0175">Coiled coil</keyword>
<dbReference type="RefSeq" id="WP_094236712.1">
    <property type="nucleotide sequence ID" value="NZ_CP022657.1"/>
</dbReference>
<evidence type="ECO:0000256" key="2">
    <source>
        <dbReference type="SAM" id="MobiDB-lite"/>
    </source>
</evidence>
<feature type="transmembrane region" description="Helical" evidence="3">
    <location>
        <begin position="23"/>
        <end position="48"/>
    </location>
</feature>
<dbReference type="EMBL" id="CP022657">
    <property type="protein sequence ID" value="ASS75468.1"/>
    <property type="molecule type" value="Genomic_DNA"/>
</dbReference>